<organism evidence="7 8">
    <name type="scientific">Desulfohalobium retbaense (strain ATCC 49708 / DSM 5692 / JCM 16813 / HR100)</name>
    <dbReference type="NCBI Taxonomy" id="485915"/>
    <lineage>
        <taxon>Bacteria</taxon>
        <taxon>Pseudomonadati</taxon>
        <taxon>Thermodesulfobacteriota</taxon>
        <taxon>Desulfovibrionia</taxon>
        <taxon>Desulfovibrionales</taxon>
        <taxon>Desulfohalobiaceae</taxon>
        <taxon>Desulfohalobium</taxon>
    </lineage>
</organism>
<dbReference type="eggNOG" id="COG1525">
    <property type="taxonomic scope" value="Bacteria"/>
</dbReference>
<protein>
    <submittedName>
        <fullName evidence="7">Nuclease (SNase domain protein)</fullName>
    </submittedName>
</protein>
<evidence type="ECO:0000256" key="2">
    <source>
        <dbReference type="ARBA" id="ARBA00022759"/>
    </source>
</evidence>
<dbReference type="SMART" id="SM00318">
    <property type="entry name" value="SNc"/>
    <property type="match status" value="1"/>
</dbReference>
<dbReference type="SMART" id="SM00894">
    <property type="entry name" value="Excalibur"/>
    <property type="match status" value="1"/>
</dbReference>
<accession>C8X5U8</accession>
<feature type="domain" description="TNase-like" evidence="6">
    <location>
        <begin position="30"/>
        <end position="155"/>
    </location>
</feature>
<sequence>MRRFTANARIALARYVLVWIIVLLSPGLVFSWTGKAVHIKDGDTIVVLRDHSEVDVRLYGIDCPEKRQDFGTRAKRFTAKMVGMQRVEVQEMDVDRYGRVVGLVALAGSGESLNAALLYNGLAWVYHKYCGQDFCGRWITLERKAKLAKRGMWGQPNPIPPWEWRHGGRSGSQSRSEAGGDKDCSDFSTQGQAQRFFEAHQPGDPHRLDGDGDGQVCEGLP</sequence>
<proteinExistence type="predicted"/>
<dbReference type="GO" id="GO:0004519">
    <property type="term" value="F:endonuclease activity"/>
    <property type="evidence" value="ECO:0007669"/>
    <property type="project" value="UniProtKB-KW"/>
</dbReference>
<dbReference type="KEGG" id="drt:Dret_2515"/>
<dbReference type="SUPFAM" id="SSF50199">
    <property type="entry name" value="Staphylococcal nuclease"/>
    <property type="match status" value="1"/>
</dbReference>
<dbReference type="InterPro" id="IPR016071">
    <property type="entry name" value="Staphylococal_nuclease_OB-fold"/>
</dbReference>
<keyword evidence="5" id="KW-1133">Transmembrane helix</keyword>
<name>C8X5U8_DESRD</name>
<dbReference type="Pfam" id="PF00565">
    <property type="entry name" value="SNase"/>
    <property type="match status" value="1"/>
</dbReference>
<geneLocation type="plasmid" evidence="7 8">
    <name>pDRET01</name>
</geneLocation>
<dbReference type="HOGENOM" id="CLU_046484_7_0_7"/>
<evidence type="ECO:0000259" key="6">
    <source>
        <dbReference type="PROSITE" id="PS50830"/>
    </source>
</evidence>
<dbReference type="GO" id="GO:0016787">
    <property type="term" value="F:hydrolase activity"/>
    <property type="evidence" value="ECO:0007669"/>
    <property type="project" value="UniProtKB-KW"/>
</dbReference>
<keyword evidence="1" id="KW-0540">Nuclease</keyword>
<evidence type="ECO:0000256" key="5">
    <source>
        <dbReference type="SAM" id="Phobius"/>
    </source>
</evidence>
<dbReference type="PANTHER" id="PTHR12302">
    <property type="entry name" value="EBNA2 BINDING PROTEIN P100"/>
    <property type="match status" value="1"/>
</dbReference>
<keyword evidence="5" id="KW-0472">Membrane</keyword>
<evidence type="ECO:0000256" key="4">
    <source>
        <dbReference type="SAM" id="MobiDB-lite"/>
    </source>
</evidence>
<evidence type="ECO:0000256" key="3">
    <source>
        <dbReference type="ARBA" id="ARBA00022801"/>
    </source>
</evidence>
<dbReference type="RefSeq" id="WP_012813886.1">
    <property type="nucleotide sequence ID" value="NC_013224.1"/>
</dbReference>
<evidence type="ECO:0000256" key="1">
    <source>
        <dbReference type="ARBA" id="ARBA00022722"/>
    </source>
</evidence>
<dbReference type="InterPro" id="IPR002071">
    <property type="entry name" value="Thermonucl_AS"/>
</dbReference>
<feature type="compositionally biased region" description="Basic and acidic residues" evidence="4">
    <location>
        <begin position="197"/>
        <end position="210"/>
    </location>
</feature>
<dbReference type="GO" id="GO:0003676">
    <property type="term" value="F:nucleic acid binding"/>
    <property type="evidence" value="ECO:0007669"/>
    <property type="project" value="InterPro"/>
</dbReference>
<feature type="transmembrane region" description="Helical" evidence="5">
    <location>
        <begin position="12"/>
        <end position="32"/>
    </location>
</feature>
<keyword evidence="5" id="KW-0812">Transmembrane</keyword>
<dbReference type="Proteomes" id="UP000001052">
    <property type="component" value="Plasmid pDRET01"/>
</dbReference>
<keyword evidence="8" id="KW-1185">Reference proteome</keyword>
<dbReference type="PROSITE" id="PS01123">
    <property type="entry name" value="TNASE_1"/>
    <property type="match status" value="1"/>
</dbReference>
<reference evidence="7 8" key="1">
    <citation type="journal article" date="2010" name="Stand. Genomic Sci.">
        <title>Complete genome sequence of Desulfohalobium retbaense type strain (HR(100)).</title>
        <authorList>
            <person name="Spring S."/>
            <person name="Nolan M."/>
            <person name="Lapidus A."/>
            <person name="Glavina Del Rio T."/>
            <person name="Copeland A."/>
            <person name="Tice H."/>
            <person name="Cheng J.F."/>
            <person name="Lucas S."/>
            <person name="Land M."/>
            <person name="Chen F."/>
            <person name="Bruce D."/>
            <person name="Goodwin L."/>
            <person name="Pitluck S."/>
            <person name="Ivanova N."/>
            <person name="Mavromatis K."/>
            <person name="Mikhailova N."/>
            <person name="Pati A."/>
            <person name="Chen A."/>
            <person name="Palaniappan K."/>
            <person name="Hauser L."/>
            <person name="Chang Y.J."/>
            <person name="Jeffries C.D."/>
            <person name="Munk C."/>
            <person name="Kiss H."/>
            <person name="Chain P."/>
            <person name="Han C."/>
            <person name="Brettin T."/>
            <person name="Detter J.C."/>
            <person name="Schuler E."/>
            <person name="Goker M."/>
            <person name="Rohde M."/>
            <person name="Bristow J."/>
            <person name="Eisen J.A."/>
            <person name="Markowitz V."/>
            <person name="Hugenholtz P."/>
            <person name="Kyrpides N.C."/>
            <person name="Klenk H.P."/>
        </authorList>
    </citation>
    <scope>NUCLEOTIDE SEQUENCE [LARGE SCALE GENOMIC DNA]</scope>
    <source>
        <strain evidence="7 8">DSM 5692</strain>
        <plasmid evidence="8">Plasmid pDRET01</plasmid>
    </source>
</reference>
<dbReference type="OrthoDB" id="9805504at2"/>
<evidence type="ECO:0000313" key="7">
    <source>
        <dbReference type="EMBL" id="ACV69795.1"/>
    </source>
</evidence>
<gene>
    <name evidence="7" type="ORF">Dret_2515</name>
</gene>
<dbReference type="PANTHER" id="PTHR12302:SF3">
    <property type="entry name" value="SERINE_THREONINE-PROTEIN KINASE 31"/>
    <property type="match status" value="1"/>
</dbReference>
<dbReference type="AlphaFoldDB" id="C8X5U8"/>
<keyword evidence="7" id="KW-0614">Plasmid</keyword>
<dbReference type="InterPro" id="IPR035437">
    <property type="entry name" value="SNase_OB-fold_sf"/>
</dbReference>
<feature type="region of interest" description="Disordered" evidence="4">
    <location>
        <begin position="152"/>
        <end position="221"/>
    </location>
</feature>
<dbReference type="EMBL" id="CP001735">
    <property type="protein sequence ID" value="ACV69795.1"/>
    <property type="molecule type" value="Genomic_DNA"/>
</dbReference>
<dbReference type="Pfam" id="PF05901">
    <property type="entry name" value="Excalibur"/>
    <property type="match status" value="1"/>
</dbReference>
<dbReference type="InterPro" id="IPR008613">
    <property type="entry name" value="Excalibur_Ca-bd_domain"/>
</dbReference>
<keyword evidence="2" id="KW-0255">Endonuclease</keyword>
<keyword evidence="3" id="KW-0378">Hydrolase</keyword>
<dbReference type="PROSITE" id="PS50830">
    <property type="entry name" value="TNASE_3"/>
    <property type="match status" value="1"/>
</dbReference>
<evidence type="ECO:0000313" key="8">
    <source>
        <dbReference type="Proteomes" id="UP000001052"/>
    </source>
</evidence>
<dbReference type="Gene3D" id="2.40.50.90">
    <property type="match status" value="1"/>
</dbReference>